<accession>A0ABX2B6I7</accession>
<reference evidence="8 9" key="1">
    <citation type="submission" date="2020-05" db="EMBL/GenBank/DDBJ databases">
        <title>Distinct polysaccharide utilization as determinants for interspecies competition between intestinal Prevotella spp.</title>
        <authorList>
            <person name="Galvez E.J.C."/>
            <person name="Iljazovic A."/>
            <person name="Strowig T."/>
        </authorList>
    </citation>
    <scope>NUCLEOTIDE SEQUENCE [LARGE SCALE GENOMIC DNA]</scope>
    <source>
        <strain evidence="8 9">PCHR</strain>
    </source>
</reference>
<dbReference type="SUPFAM" id="SSF75005">
    <property type="entry name" value="Arabinanase/levansucrase/invertase"/>
    <property type="match status" value="1"/>
</dbReference>
<comment type="similarity">
    <text evidence="1 4">Belongs to the glycosyl hydrolase 32 family.</text>
</comment>
<dbReference type="RefSeq" id="WP_172345060.1">
    <property type="nucleotide sequence ID" value="NZ_CATJFF010000074.1"/>
</dbReference>
<feature type="chain" id="PRO_5047386747" evidence="5">
    <location>
        <begin position="19"/>
        <end position="484"/>
    </location>
</feature>
<feature type="domain" description="Glycosyl hydrolase family 32 N-terminal" evidence="6">
    <location>
        <begin position="34"/>
        <end position="326"/>
    </location>
</feature>
<dbReference type="SUPFAM" id="SSF49899">
    <property type="entry name" value="Concanavalin A-like lectins/glucanases"/>
    <property type="match status" value="1"/>
</dbReference>
<dbReference type="Proteomes" id="UP000820977">
    <property type="component" value="Unassembled WGS sequence"/>
</dbReference>
<evidence type="ECO:0000313" key="8">
    <source>
        <dbReference type="EMBL" id="NPE25595.1"/>
    </source>
</evidence>
<dbReference type="CDD" id="cd18622">
    <property type="entry name" value="GH32_Inu-like"/>
    <property type="match status" value="1"/>
</dbReference>
<protein>
    <submittedName>
        <fullName evidence="8">Glycoside hydrolase family 32 protein</fullName>
    </submittedName>
</protein>
<keyword evidence="2 4" id="KW-0378">Hydrolase</keyword>
<comment type="caution">
    <text evidence="8">The sequence shown here is derived from an EMBL/GenBank/DDBJ whole genome shotgun (WGS) entry which is preliminary data.</text>
</comment>
<dbReference type="PANTHER" id="PTHR42800:SF1">
    <property type="entry name" value="EXOINULINASE INUD (AFU_ORTHOLOGUE AFUA_5G00480)"/>
    <property type="match status" value="1"/>
</dbReference>
<sequence length="484" mass="55381">MKYFFVCLACFISCNLLAHVSDSLYKEKYRPQYHFTPKHRWIGDPCGLIKHSGKYLAYSWGAAVSDDLVYWNELNDHAIKQVPEGISTFTGSVVIDKNNTAGWGNNVPIAVFTSFDEASKKQSQSIAFSHDGGMTYMFYDRNPVLDIWSTEFRDPTVIWDEGSKRWIMLVAKALEKKVAFYSSTDMKHWTWLSDFGPLGDSEKSWECPDMFQLPLDNLPAGKKWVLVVSVNWMREQYFIGEFDGVKFIPDNTGDYPLYIDKGLDYYASRVFRDYDDSSAPVYTIGWLNTWDYAETAPTTWGKGIWSVPREYRLRNTPEGLRLIQKPFDGLSKLRGARHTFKRKIKAGLTEIPFVKEMNNVYELDVTFSNMGNKPVGIFLCEGENKKAVLSYDPQSQYITLDRTNVSQTAIPKFERMSSCKVPAVNGRIRFHCYVDKSSVEIFVNDGEATLSFLTFPSDNQTGCSVFSLGMANVDLTAWKLKSIW</sequence>
<dbReference type="Pfam" id="PF00251">
    <property type="entry name" value="Glyco_hydro_32N"/>
    <property type="match status" value="1"/>
</dbReference>
<dbReference type="SMART" id="SM00640">
    <property type="entry name" value="Glyco_32"/>
    <property type="match status" value="1"/>
</dbReference>
<keyword evidence="5" id="KW-0732">Signal</keyword>
<evidence type="ECO:0000313" key="9">
    <source>
        <dbReference type="Proteomes" id="UP000820977"/>
    </source>
</evidence>
<feature type="signal peptide" evidence="5">
    <location>
        <begin position="1"/>
        <end position="18"/>
    </location>
</feature>
<evidence type="ECO:0000256" key="2">
    <source>
        <dbReference type="ARBA" id="ARBA00022801"/>
    </source>
</evidence>
<evidence type="ECO:0000256" key="3">
    <source>
        <dbReference type="ARBA" id="ARBA00023295"/>
    </source>
</evidence>
<keyword evidence="3 4" id="KW-0326">Glycosidase</keyword>
<dbReference type="InterPro" id="IPR013148">
    <property type="entry name" value="Glyco_hydro_32_N"/>
</dbReference>
<name>A0ABX2B6I7_9BACT</name>
<keyword evidence="9" id="KW-1185">Reference proteome</keyword>
<dbReference type="PANTHER" id="PTHR42800">
    <property type="entry name" value="EXOINULINASE INUD (AFU_ORTHOLOGUE AFUA_5G00480)"/>
    <property type="match status" value="1"/>
</dbReference>
<dbReference type="InterPro" id="IPR013320">
    <property type="entry name" value="ConA-like_dom_sf"/>
</dbReference>
<dbReference type="Gene3D" id="2.115.10.20">
    <property type="entry name" value="Glycosyl hydrolase domain, family 43"/>
    <property type="match status" value="1"/>
</dbReference>
<evidence type="ECO:0000256" key="1">
    <source>
        <dbReference type="ARBA" id="ARBA00009902"/>
    </source>
</evidence>
<dbReference type="EMBL" id="JABKKJ010000014">
    <property type="protein sequence ID" value="NPE25595.1"/>
    <property type="molecule type" value="Genomic_DNA"/>
</dbReference>
<gene>
    <name evidence="8" type="ORF">HPS54_08730</name>
</gene>
<evidence type="ECO:0000259" key="6">
    <source>
        <dbReference type="Pfam" id="PF00251"/>
    </source>
</evidence>
<dbReference type="Gene3D" id="2.60.120.560">
    <property type="entry name" value="Exo-inulinase, domain 1"/>
    <property type="match status" value="1"/>
</dbReference>
<proteinExistence type="inferred from homology"/>
<feature type="domain" description="Glycosyl hydrolase family 32 C-terminal" evidence="7">
    <location>
        <begin position="332"/>
        <end position="478"/>
    </location>
</feature>
<dbReference type="InterPro" id="IPR001362">
    <property type="entry name" value="Glyco_hydro_32"/>
</dbReference>
<dbReference type="InterPro" id="IPR013189">
    <property type="entry name" value="Glyco_hydro_32_C"/>
</dbReference>
<dbReference type="InterPro" id="IPR023296">
    <property type="entry name" value="Glyco_hydro_beta-prop_sf"/>
</dbReference>
<dbReference type="Pfam" id="PF08244">
    <property type="entry name" value="Glyco_hydro_32C"/>
    <property type="match status" value="1"/>
</dbReference>
<dbReference type="GO" id="GO:0016787">
    <property type="term" value="F:hydrolase activity"/>
    <property type="evidence" value="ECO:0007669"/>
    <property type="project" value="UniProtKB-KW"/>
</dbReference>
<evidence type="ECO:0000259" key="7">
    <source>
        <dbReference type="Pfam" id="PF08244"/>
    </source>
</evidence>
<evidence type="ECO:0000256" key="4">
    <source>
        <dbReference type="RuleBase" id="RU362110"/>
    </source>
</evidence>
<evidence type="ECO:0000256" key="5">
    <source>
        <dbReference type="SAM" id="SignalP"/>
    </source>
</evidence>
<organism evidence="8 9">
    <name type="scientific">Xylanibacter caecicola</name>
    <dbReference type="NCBI Taxonomy" id="2736294"/>
    <lineage>
        <taxon>Bacteria</taxon>
        <taxon>Pseudomonadati</taxon>
        <taxon>Bacteroidota</taxon>
        <taxon>Bacteroidia</taxon>
        <taxon>Bacteroidales</taxon>
        <taxon>Prevotellaceae</taxon>
        <taxon>Xylanibacter</taxon>
    </lineage>
</organism>